<gene>
    <name evidence="5" type="ORF">RHODO2019_13235</name>
</gene>
<evidence type="ECO:0000256" key="3">
    <source>
        <dbReference type="ARBA" id="ARBA00012922"/>
    </source>
</evidence>
<accession>A0ABY6NXJ8</accession>
<dbReference type="InterPro" id="IPR036928">
    <property type="entry name" value="AS_sf"/>
</dbReference>
<evidence type="ECO:0000256" key="2">
    <source>
        <dbReference type="ARBA" id="ARBA00009199"/>
    </source>
</evidence>
<dbReference type="EMBL" id="CP110615">
    <property type="protein sequence ID" value="UZJ24119.1"/>
    <property type="molecule type" value="Genomic_DNA"/>
</dbReference>
<dbReference type="RefSeq" id="WP_265382226.1">
    <property type="nucleotide sequence ID" value="NZ_CP110615.1"/>
</dbReference>
<evidence type="ECO:0000259" key="4">
    <source>
        <dbReference type="Pfam" id="PF01425"/>
    </source>
</evidence>
<comment type="catalytic activity">
    <reaction evidence="1">
        <text>a monocarboxylic acid amide + H2O = a monocarboxylate + NH4(+)</text>
        <dbReference type="Rhea" id="RHEA:12020"/>
        <dbReference type="ChEBI" id="CHEBI:15377"/>
        <dbReference type="ChEBI" id="CHEBI:28938"/>
        <dbReference type="ChEBI" id="CHEBI:35757"/>
        <dbReference type="ChEBI" id="CHEBI:83628"/>
        <dbReference type="EC" id="3.5.1.4"/>
    </reaction>
</comment>
<dbReference type="PROSITE" id="PS00571">
    <property type="entry name" value="AMIDASES"/>
    <property type="match status" value="1"/>
</dbReference>
<dbReference type="SUPFAM" id="SSF75304">
    <property type="entry name" value="Amidase signature (AS) enzymes"/>
    <property type="match status" value="1"/>
</dbReference>
<keyword evidence="6" id="KW-1185">Reference proteome</keyword>
<dbReference type="Pfam" id="PF01425">
    <property type="entry name" value="Amidase"/>
    <property type="match status" value="1"/>
</dbReference>
<proteinExistence type="inferred from homology"/>
<feature type="domain" description="Amidase" evidence="4">
    <location>
        <begin position="31"/>
        <end position="431"/>
    </location>
</feature>
<evidence type="ECO:0000256" key="1">
    <source>
        <dbReference type="ARBA" id="ARBA00001311"/>
    </source>
</evidence>
<organism evidence="5 6">
    <name type="scientific">Rhodococcus antarcticus</name>
    <dbReference type="NCBI Taxonomy" id="2987751"/>
    <lineage>
        <taxon>Bacteria</taxon>
        <taxon>Bacillati</taxon>
        <taxon>Actinomycetota</taxon>
        <taxon>Actinomycetes</taxon>
        <taxon>Mycobacteriales</taxon>
        <taxon>Nocardiaceae</taxon>
        <taxon>Rhodococcus</taxon>
    </lineage>
</organism>
<dbReference type="Gene3D" id="3.90.1300.10">
    <property type="entry name" value="Amidase signature (AS) domain"/>
    <property type="match status" value="1"/>
</dbReference>
<evidence type="ECO:0000313" key="6">
    <source>
        <dbReference type="Proteomes" id="UP001164965"/>
    </source>
</evidence>
<dbReference type="PANTHER" id="PTHR11895:SF7">
    <property type="entry name" value="GLUTAMYL-TRNA(GLN) AMIDOTRANSFERASE SUBUNIT A, MITOCHONDRIAL"/>
    <property type="match status" value="1"/>
</dbReference>
<dbReference type="Proteomes" id="UP001164965">
    <property type="component" value="Chromosome"/>
</dbReference>
<evidence type="ECO:0000313" key="5">
    <source>
        <dbReference type="EMBL" id="UZJ24119.1"/>
    </source>
</evidence>
<name>A0ABY6NXJ8_9NOCA</name>
<dbReference type="InterPro" id="IPR000120">
    <property type="entry name" value="Amidase"/>
</dbReference>
<comment type="similarity">
    <text evidence="2">Belongs to the amidase family.</text>
</comment>
<dbReference type="PANTHER" id="PTHR11895">
    <property type="entry name" value="TRANSAMIDASE"/>
    <property type="match status" value="1"/>
</dbReference>
<dbReference type="InterPro" id="IPR020556">
    <property type="entry name" value="Amidase_CS"/>
</dbReference>
<dbReference type="EC" id="3.5.1.4" evidence="3"/>
<protein>
    <recommendedName>
        <fullName evidence="3">amidase</fullName>
        <ecNumber evidence="3">3.5.1.4</ecNumber>
    </recommendedName>
</protein>
<reference evidence="5" key="1">
    <citation type="submission" date="2022-10" db="EMBL/GenBank/DDBJ databases">
        <title>Rhodococcus sp.75.</title>
        <authorList>
            <person name="Sun M."/>
        </authorList>
    </citation>
    <scope>NUCLEOTIDE SEQUENCE</scope>
    <source>
        <strain evidence="5">75</strain>
    </source>
</reference>
<dbReference type="InterPro" id="IPR023631">
    <property type="entry name" value="Amidase_dom"/>
</dbReference>
<sequence length="451" mass="46175">MDPTLTEDDIAYSGVAGRRELLRTGRASAVELLEASLHRIARLDPELGAFRRLLPTARAEAEAADAALARGDDRPLLGVPVAVKDSVAVAGHPASMGTRSPQPPATVDSEVVRRLRAAGAVVVGTTNLPELALWPFTESASFGQTRNPWSHSHTPGGSSGGSAAAVASGMVAAAHASDGGGSIRVPAACCALVGLKPGVGLVSLAPDTEHWHGLSSAGCLTRTVADTATVLSVLAGADLAVSDPGRLRVAWSTAAVVPQSVHPDVLAALRSTVEALGELGHDVVEADPSFAGVQESFLVRYARGVADDLARLVDPSVTERRTRVVAAVGRRVPRPLLARARRLGREAAQRLAVLPGGADVLATPVMAAPPAEVGSLTGLRTIALAARRVPFTPVWNVTGQPALSVPAGWTAGGLPLAVQLVGAPGSEALLLSVAAQLEKSSGWPDRRPPLG</sequence>